<dbReference type="EMBL" id="VJWX01000328">
    <property type="protein sequence ID" value="TVT35556.1"/>
    <property type="molecule type" value="Genomic_DNA"/>
</dbReference>
<dbReference type="InterPro" id="IPR000524">
    <property type="entry name" value="Tscrpt_reg_HTH_GntR"/>
</dbReference>
<keyword evidence="6" id="KW-1185">Reference proteome</keyword>
<evidence type="ECO:0000313" key="6">
    <source>
        <dbReference type="Proteomes" id="UP000320011"/>
    </source>
</evidence>
<dbReference type="SUPFAM" id="SSF46785">
    <property type="entry name" value="Winged helix' DNA-binding domain"/>
    <property type="match status" value="1"/>
</dbReference>
<reference evidence="5 6" key="2">
    <citation type="submission" date="2019-08" db="EMBL/GenBank/DDBJ databases">
        <title>Amycolatopsis acidicola sp. nov., isolated from peat swamp forest soil.</title>
        <authorList>
            <person name="Srisuk N."/>
        </authorList>
    </citation>
    <scope>NUCLEOTIDE SEQUENCE [LARGE SCALE GENOMIC DNA]</scope>
    <source>
        <strain evidence="5 6">TBRC 6029</strain>
    </source>
</reference>
<dbReference type="CDD" id="cd07377">
    <property type="entry name" value="WHTH_GntR"/>
    <property type="match status" value="1"/>
</dbReference>
<dbReference type="Proteomes" id="UP000320011">
    <property type="component" value="Unassembled WGS sequence"/>
</dbReference>
<evidence type="ECO:0000256" key="3">
    <source>
        <dbReference type="ARBA" id="ARBA00023163"/>
    </source>
</evidence>
<dbReference type="SMART" id="SM00345">
    <property type="entry name" value="HTH_GNTR"/>
    <property type="match status" value="1"/>
</dbReference>
<dbReference type="Pfam" id="PF00392">
    <property type="entry name" value="GntR"/>
    <property type="match status" value="1"/>
</dbReference>
<accession>A0A558BGC4</accession>
<gene>
    <name evidence="5" type="ORF">FNH05_26095</name>
</gene>
<reference evidence="5 6" key="1">
    <citation type="submission" date="2019-07" db="EMBL/GenBank/DDBJ databases">
        <authorList>
            <person name="Duangmal K."/>
            <person name="Teo W.F.A."/>
        </authorList>
    </citation>
    <scope>NUCLEOTIDE SEQUENCE [LARGE SCALE GENOMIC DNA]</scope>
    <source>
        <strain evidence="5 6">TBRC 6029</strain>
    </source>
</reference>
<dbReference type="GO" id="GO:0003677">
    <property type="term" value="F:DNA binding"/>
    <property type="evidence" value="ECO:0007669"/>
    <property type="project" value="UniProtKB-KW"/>
</dbReference>
<dbReference type="PANTHER" id="PTHR43537">
    <property type="entry name" value="TRANSCRIPTIONAL REGULATOR, GNTR FAMILY"/>
    <property type="match status" value="1"/>
</dbReference>
<keyword evidence="3" id="KW-0804">Transcription</keyword>
<evidence type="ECO:0000313" key="5">
    <source>
        <dbReference type="EMBL" id="TVT35556.1"/>
    </source>
</evidence>
<dbReference type="InterPro" id="IPR011711">
    <property type="entry name" value="GntR_C"/>
</dbReference>
<keyword evidence="2" id="KW-0238">DNA-binding</keyword>
<organism evidence="5 6">
    <name type="scientific">Amycolatopsis rhizosphaerae</name>
    <dbReference type="NCBI Taxonomy" id="2053003"/>
    <lineage>
        <taxon>Bacteria</taxon>
        <taxon>Bacillati</taxon>
        <taxon>Actinomycetota</taxon>
        <taxon>Actinomycetes</taxon>
        <taxon>Pseudonocardiales</taxon>
        <taxon>Pseudonocardiaceae</taxon>
        <taxon>Amycolatopsis</taxon>
    </lineage>
</organism>
<dbReference type="Gene3D" id="1.20.120.530">
    <property type="entry name" value="GntR ligand-binding domain-like"/>
    <property type="match status" value="1"/>
</dbReference>
<dbReference type="Gene3D" id="1.10.10.10">
    <property type="entry name" value="Winged helix-like DNA-binding domain superfamily/Winged helix DNA-binding domain"/>
    <property type="match status" value="1"/>
</dbReference>
<dbReference type="OrthoDB" id="3864082at2"/>
<name>A0A558BGC4_9PSEU</name>
<proteinExistence type="predicted"/>
<dbReference type="PANTHER" id="PTHR43537:SF24">
    <property type="entry name" value="GLUCONATE OPERON TRANSCRIPTIONAL REPRESSOR"/>
    <property type="match status" value="1"/>
</dbReference>
<protein>
    <submittedName>
        <fullName evidence="5">GntR family transcriptional regulator</fullName>
    </submittedName>
</protein>
<dbReference type="SMART" id="SM00895">
    <property type="entry name" value="FCD"/>
    <property type="match status" value="1"/>
</dbReference>
<keyword evidence="1" id="KW-0805">Transcription regulation</keyword>
<dbReference type="InterPro" id="IPR036390">
    <property type="entry name" value="WH_DNA-bd_sf"/>
</dbReference>
<evidence type="ECO:0000256" key="2">
    <source>
        <dbReference type="ARBA" id="ARBA00023125"/>
    </source>
</evidence>
<feature type="domain" description="HTH gntR-type" evidence="4">
    <location>
        <begin position="37"/>
        <end position="104"/>
    </location>
</feature>
<dbReference type="AlphaFoldDB" id="A0A558BGC4"/>
<dbReference type="SUPFAM" id="SSF48008">
    <property type="entry name" value="GntR ligand-binding domain-like"/>
    <property type="match status" value="1"/>
</dbReference>
<comment type="caution">
    <text evidence="5">The sequence shown here is derived from an EMBL/GenBank/DDBJ whole genome shotgun (WGS) entry which is preliminary data.</text>
</comment>
<dbReference type="GO" id="GO:0003700">
    <property type="term" value="F:DNA-binding transcription factor activity"/>
    <property type="evidence" value="ECO:0007669"/>
    <property type="project" value="InterPro"/>
</dbReference>
<dbReference type="PROSITE" id="PS50949">
    <property type="entry name" value="HTH_GNTR"/>
    <property type="match status" value="1"/>
</dbReference>
<evidence type="ECO:0000259" key="4">
    <source>
        <dbReference type="PROSITE" id="PS50949"/>
    </source>
</evidence>
<dbReference type="Pfam" id="PF07729">
    <property type="entry name" value="FCD"/>
    <property type="match status" value="1"/>
</dbReference>
<evidence type="ECO:0000256" key="1">
    <source>
        <dbReference type="ARBA" id="ARBA00023015"/>
    </source>
</evidence>
<dbReference type="InterPro" id="IPR036388">
    <property type="entry name" value="WH-like_DNA-bd_sf"/>
</dbReference>
<sequence length="250" mass="27517">MTAIGLASGSECLQVEGLETLMAERKSGDRTPQRQRERLSPHVAKQLREMIITGQLRGGERLRAEHLADDLGVSATPVREALMSMTGEGMVDFQPGRGFRVVPLTRRDVLDVYDMQAYVSGKLAELAVPNLTEDDIETLDNYQEKLVGAVAANDAELIEAMDFETHRLINRAAGAPKLAWMLGLTLRYVPFGAHAEVPGWPLAARDDHVSIMRALKMRSPVAARDFMQAHIHHAGDLLVGMLAERGVLED</sequence>
<dbReference type="InterPro" id="IPR008920">
    <property type="entry name" value="TF_FadR/GntR_C"/>
</dbReference>